<gene>
    <name evidence="8" type="ORF">CX676_10270</name>
</gene>
<keyword evidence="5 7" id="KW-1133">Transmembrane helix</keyword>
<feature type="transmembrane region" description="Helical" evidence="7">
    <location>
        <begin position="127"/>
        <end position="150"/>
    </location>
</feature>
<accession>A0A2H5F405</accession>
<name>A0A2H5F405_9RHOB</name>
<evidence type="ECO:0000313" key="8">
    <source>
        <dbReference type="EMBL" id="AUH66280.1"/>
    </source>
</evidence>
<dbReference type="Proteomes" id="UP000234530">
    <property type="component" value="Chromosome"/>
</dbReference>
<proteinExistence type="inferred from homology"/>
<dbReference type="Pfam" id="PF01311">
    <property type="entry name" value="Bac_export_1"/>
    <property type="match status" value="1"/>
</dbReference>
<keyword evidence="6 7" id="KW-0472">Membrane</keyword>
<evidence type="ECO:0000256" key="4">
    <source>
        <dbReference type="ARBA" id="ARBA00022692"/>
    </source>
</evidence>
<evidence type="ECO:0000256" key="6">
    <source>
        <dbReference type="ARBA" id="ARBA00023136"/>
    </source>
</evidence>
<dbReference type="GO" id="GO:0006605">
    <property type="term" value="P:protein targeting"/>
    <property type="evidence" value="ECO:0007669"/>
    <property type="project" value="InterPro"/>
</dbReference>
<dbReference type="PANTHER" id="PTHR30065">
    <property type="entry name" value="FLAGELLAR BIOSYNTHETIC PROTEIN FLIR"/>
    <property type="match status" value="1"/>
</dbReference>
<feature type="transmembrane region" description="Helical" evidence="7">
    <location>
        <begin position="94"/>
        <end position="115"/>
    </location>
</feature>
<evidence type="ECO:0000313" key="9">
    <source>
        <dbReference type="Proteomes" id="UP000234530"/>
    </source>
</evidence>
<dbReference type="GO" id="GO:0005886">
    <property type="term" value="C:plasma membrane"/>
    <property type="evidence" value="ECO:0007669"/>
    <property type="project" value="UniProtKB-SubCell"/>
</dbReference>
<feature type="transmembrane region" description="Helical" evidence="7">
    <location>
        <begin position="170"/>
        <end position="196"/>
    </location>
</feature>
<evidence type="ECO:0000256" key="5">
    <source>
        <dbReference type="ARBA" id="ARBA00022989"/>
    </source>
</evidence>
<reference evidence="8 9" key="1">
    <citation type="journal article" date="2013" name="Antonie Van Leeuwenhoek">
        <title>Paracoccus zhejiangensis sp. nov., isolated from activated sludge in wastewater-treatment system.</title>
        <authorList>
            <person name="Wu Z.G."/>
            <person name="Zhang D.F."/>
            <person name="Liu Y.L."/>
            <person name="Wang F."/>
            <person name="Jiang X."/>
            <person name="Li C."/>
            <person name="Li S.P."/>
            <person name="Hong Q."/>
            <person name="Li W.J."/>
        </authorList>
    </citation>
    <scope>NUCLEOTIDE SEQUENCE [LARGE SCALE GENOMIC DNA]</scope>
    <source>
        <strain evidence="8 9">J6</strain>
    </source>
</reference>
<dbReference type="PRINTS" id="PR00953">
    <property type="entry name" value="TYPE3IMRPROT"/>
</dbReference>
<feature type="transmembrane region" description="Helical" evidence="7">
    <location>
        <begin position="208"/>
        <end position="231"/>
    </location>
</feature>
<dbReference type="AlphaFoldDB" id="A0A2H5F405"/>
<dbReference type="KEGG" id="pzh:CX676_10270"/>
<evidence type="ECO:0000256" key="3">
    <source>
        <dbReference type="ARBA" id="ARBA00022475"/>
    </source>
</evidence>
<keyword evidence="3" id="KW-1003">Cell membrane</keyword>
<keyword evidence="4 7" id="KW-0812">Transmembrane</keyword>
<dbReference type="PANTHER" id="PTHR30065:SF1">
    <property type="entry name" value="SURFACE PRESENTATION OF ANTIGENS PROTEIN SPAR"/>
    <property type="match status" value="1"/>
</dbReference>
<evidence type="ECO:0000256" key="7">
    <source>
        <dbReference type="SAM" id="Phobius"/>
    </source>
</evidence>
<keyword evidence="9" id="KW-1185">Reference proteome</keyword>
<dbReference type="InterPro" id="IPR002010">
    <property type="entry name" value="T3SS_IM_R"/>
</dbReference>
<evidence type="ECO:0000256" key="2">
    <source>
        <dbReference type="ARBA" id="ARBA00009772"/>
    </source>
</evidence>
<feature type="transmembrane region" description="Helical" evidence="7">
    <location>
        <begin position="67"/>
        <end position="88"/>
    </location>
</feature>
<comment type="subcellular location">
    <subcellularLocation>
        <location evidence="1">Cell membrane</location>
        <topology evidence="1">Multi-pass membrane protein</topology>
    </subcellularLocation>
</comment>
<comment type="similarity">
    <text evidence="2">Belongs to the FliR/MopE/SpaR family.</text>
</comment>
<evidence type="ECO:0000256" key="1">
    <source>
        <dbReference type="ARBA" id="ARBA00004651"/>
    </source>
</evidence>
<organism evidence="8 9">
    <name type="scientific">Paracoccus zhejiangensis</name>
    <dbReference type="NCBI Taxonomy" id="1077935"/>
    <lineage>
        <taxon>Bacteria</taxon>
        <taxon>Pseudomonadati</taxon>
        <taxon>Pseudomonadota</taxon>
        <taxon>Alphaproteobacteria</taxon>
        <taxon>Rhodobacterales</taxon>
        <taxon>Paracoccaceae</taxon>
        <taxon>Paracoccus</taxon>
    </lineage>
</organism>
<dbReference type="EMBL" id="CP025430">
    <property type="protein sequence ID" value="AUH66280.1"/>
    <property type="molecule type" value="Genomic_DNA"/>
</dbReference>
<dbReference type="OrthoDB" id="9779817at2"/>
<sequence>MDLEVLLRSNWPLVLCYLRVQACILAMPGFGETVLPGRVKIAVAMALTPILAEVARSTAARSVPPDTPFLMITVALAELAIGLAAGILVRLMAFAINIAATAIAATASLSQIIGAPSEASPHPIGNLFHLGGISLLMALGLPVMLVRLLADSLMLWPAGKLPPVDGLLAGMVTVTAASFQLAMMLSAPFVLGGFLFQALSGIVSRVMPGLPVMFIAAPAATLLALAALVVLTPPILSGWADAVLSLQLPEVR</sequence>
<protein>
    <submittedName>
        <fullName evidence="8">Type III secretion protein</fullName>
    </submittedName>
</protein>